<dbReference type="PANTHER" id="PTHR11390:SF21">
    <property type="entry name" value="DNA TOPOISOMERASE 3-ALPHA"/>
    <property type="match status" value="1"/>
</dbReference>
<reference evidence="12 14" key="1">
    <citation type="submission" date="2016-10" db="EMBL/GenBank/DDBJ databases">
        <title>Complete Genome Sequence of Acetogen Clostridium formicoaceticum ATCC 27076.</title>
        <authorList>
            <person name="Bao T."/>
            <person name="Cheng C."/>
            <person name="Zhao J."/>
            <person name="Yang S.-T."/>
            <person name="Wang J."/>
            <person name="Wang M."/>
        </authorList>
    </citation>
    <scope>NUCLEOTIDE SEQUENCE [LARGE SCALE GENOMIC DNA]</scope>
    <source>
        <strain evidence="12 14">ATCC 27076</strain>
    </source>
</reference>
<dbReference type="Gene3D" id="2.70.20.10">
    <property type="entry name" value="Topoisomerase I, domain 3"/>
    <property type="match status" value="1"/>
</dbReference>
<dbReference type="InterPro" id="IPR003602">
    <property type="entry name" value="Topo_IA_DNA-bd_dom"/>
</dbReference>
<dbReference type="GO" id="GO:0003677">
    <property type="term" value="F:DNA binding"/>
    <property type="evidence" value="ECO:0007669"/>
    <property type="project" value="UniProtKB-KW"/>
</dbReference>
<evidence type="ECO:0000313" key="13">
    <source>
        <dbReference type="EMBL" id="ARE89122.1"/>
    </source>
</evidence>
<dbReference type="GO" id="GO:0006265">
    <property type="term" value="P:DNA topological change"/>
    <property type="evidence" value="ECO:0007669"/>
    <property type="project" value="InterPro"/>
</dbReference>
<evidence type="ECO:0000256" key="9">
    <source>
        <dbReference type="ARBA" id="ARBA00032235"/>
    </source>
</evidence>
<evidence type="ECO:0000313" key="12">
    <source>
        <dbReference type="EMBL" id="AOY74736.1"/>
    </source>
</evidence>
<dbReference type="SUPFAM" id="SSF56712">
    <property type="entry name" value="Prokaryotic type I DNA topoisomerase"/>
    <property type="match status" value="1"/>
</dbReference>
<gene>
    <name evidence="13" type="primary">topB_2</name>
    <name evidence="12" type="ORF">BJL90_01460</name>
    <name evidence="13" type="ORF">CLFO_35280</name>
</gene>
<dbReference type="InterPro" id="IPR006171">
    <property type="entry name" value="TOPRIM_dom"/>
</dbReference>
<keyword evidence="6 13" id="KW-0413">Isomerase</keyword>
<dbReference type="Pfam" id="PF01131">
    <property type="entry name" value="Topoisom_bac"/>
    <property type="match status" value="1"/>
</dbReference>
<evidence type="ECO:0000256" key="5">
    <source>
        <dbReference type="ARBA" id="ARBA00023125"/>
    </source>
</evidence>
<dbReference type="InterPro" id="IPR013824">
    <property type="entry name" value="Topo_IA_cen_sub1"/>
</dbReference>
<dbReference type="KEGG" id="cfm:BJL90_01460"/>
<dbReference type="GO" id="GO:0003917">
    <property type="term" value="F:DNA topoisomerase type I (single strand cut, ATP-independent) activity"/>
    <property type="evidence" value="ECO:0007669"/>
    <property type="project" value="UniProtKB-EC"/>
</dbReference>
<reference evidence="13 15" key="2">
    <citation type="submission" date="2017-03" db="EMBL/GenBank/DDBJ databases">
        <title>Complete sequence of Clostridium formicaceticum DSM 92.</title>
        <authorList>
            <person name="Poehlein A."/>
            <person name="Karl M."/>
            <person name="Bengelsdorf F.R."/>
            <person name="Duerre P."/>
            <person name="Daniel R."/>
        </authorList>
    </citation>
    <scope>NUCLEOTIDE SEQUENCE [LARGE SCALE GENOMIC DNA]</scope>
    <source>
        <strain evidence="13 15">DSM 92</strain>
    </source>
</reference>
<dbReference type="SMART" id="SM00437">
    <property type="entry name" value="TOP1Ac"/>
    <property type="match status" value="1"/>
</dbReference>
<dbReference type="InterPro" id="IPR003601">
    <property type="entry name" value="Topo_IA_2"/>
</dbReference>
<dbReference type="InterPro" id="IPR000380">
    <property type="entry name" value="Topo_IA"/>
</dbReference>
<dbReference type="PANTHER" id="PTHR11390">
    <property type="entry name" value="PROKARYOTIC DNA TOPOISOMERASE"/>
    <property type="match status" value="1"/>
</dbReference>
<dbReference type="PRINTS" id="PR00417">
    <property type="entry name" value="PRTPISMRASEI"/>
</dbReference>
<keyword evidence="4" id="KW-0799">Topoisomerase</keyword>
<comment type="catalytic activity">
    <reaction evidence="1">
        <text>ATP-independent breakage of single-stranded DNA, followed by passage and rejoining.</text>
        <dbReference type="EC" id="5.6.2.1"/>
    </reaction>
</comment>
<dbReference type="Pfam" id="PF13342">
    <property type="entry name" value="Toprim_Crpt"/>
    <property type="match status" value="1"/>
</dbReference>
<keyword evidence="5" id="KW-0238">DNA-binding</keyword>
<dbReference type="GO" id="GO:0006310">
    <property type="term" value="P:DNA recombination"/>
    <property type="evidence" value="ECO:0007669"/>
    <property type="project" value="TreeGrafter"/>
</dbReference>
<dbReference type="Pfam" id="PF01751">
    <property type="entry name" value="Toprim"/>
    <property type="match status" value="1"/>
</dbReference>
<sequence length="705" mass="79725">MKKCIICEKPSLAANVCKALQMMGEKVTRKDGYSESTSYYVIPAFGHLFQLYDIEEYSSEGRPSKWSLDQLPFFPDQYQFSLKKDHKTKKVDSGVKKQFLLIKKLIQDNKTEAVVHCGDSDREGEIIIRIILEQAGNKKPVHRLWLPDQVESTIINGLSSLELDSKYDNLAREGYARTYIDWAYGINLTRYASVKCDSLLKVGRVISAIVKTIYDREREIENFVPEKYLVINSKAATNGETIDLTAKHQFKPQQRQAAKELCDVYNTLGAVVTDIKTERKIVGSPKLFSQSGLQNVLSKRFKFSPDKTLSLVQGLYERGFVSYPRTPTEYLATAEKGRVQAILKLIQEKGHQVVFKDQKSIFDDRKIESHSAIIPTIKLPTDKDFKSVDEKNCYAAIFNRFCAVFYQEDCVIDQTIMTISVGEREQFSLKGNVSVSKGWKLVEPINETEKMLPKFNVNDKVEVDFKPVEKFTQPKKHYTVETLNSFLKNPFKDESRQAEENDDQDYQALFDGLEIGTEATRPSIIAGAIQSGYIALDKTNYLILPKGKYYVECLEQLGIDMTKEKTVFLGKILKDVYKGELTIPESLSVVYAEITAIMKRQVGMEPMTGGSRKTEIGICPRCGKKVIAYPKAYACESGKEGCGFVIFNPTAQKPISISQAKKLLEKGKTDLIKGLTAKSGKKFEAYLILTPEKTIGFQFKNSKGK</sequence>
<dbReference type="Gene3D" id="3.40.50.140">
    <property type="match status" value="1"/>
</dbReference>
<evidence type="ECO:0000259" key="11">
    <source>
        <dbReference type="PROSITE" id="PS52039"/>
    </source>
</evidence>
<dbReference type="GO" id="GO:0006281">
    <property type="term" value="P:DNA repair"/>
    <property type="evidence" value="ECO:0007669"/>
    <property type="project" value="TreeGrafter"/>
</dbReference>
<accession>A0AAC9RP97</accession>
<dbReference type="EMBL" id="CP017603">
    <property type="protein sequence ID" value="AOY74736.1"/>
    <property type="molecule type" value="Genomic_DNA"/>
</dbReference>
<evidence type="ECO:0000256" key="7">
    <source>
        <dbReference type="ARBA" id="ARBA00030003"/>
    </source>
</evidence>
<dbReference type="EMBL" id="CP020559">
    <property type="protein sequence ID" value="ARE89122.1"/>
    <property type="molecule type" value="Genomic_DNA"/>
</dbReference>
<dbReference type="GO" id="GO:0043597">
    <property type="term" value="C:cytoplasmic replication fork"/>
    <property type="evidence" value="ECO:0007669"/>
    <property type="project" value="TreeGrafter"/>
</dbReference>
<evidence type="ECO:0000256" key="10">
    <source>
        <dbReference type="ARBA" id="ARBA00032877"/>
    </source>
</evidence>
<protein>
    <recommendedName>
        <fullName evidence="3">DNA topoisomerase</fullName>
        <ecNumber evidence="3">5.6.2.1</ecNumber>
    </recommendedName>
    <alternativeName>
        <fullName evidence="10">Omega-protein</fullName>
    </alternativeName>
    <alternativeName>
        <fullName evidence="9">Relaxing enzyme</fullName>
    </alternativeName>
    <alternativeName>
        <fullName evidence="7">Swivelase</fullName>
    </alternativeName>
    <alternativeName>
        <fullName evidence="8">Untwisting enzyme</fullName>
    </alternativeName>
</protein>
<dbReference type="InterPro" id="IPR025589">
    <property type="entry name" value="Toprim_C_rpt"/>
</dbReference>
<evidence type="ECO:0000313" key="14">
    <source>
        <dbReference type="Proteomes" id="UP000177894"/>
    </source>
</evidence>
<dbReference type="InterPro" id="IPR023405">
    <property type="entry name" value="Topo_IA_core_domain"/>
</dbReference>
<dbReference type="AlphaFoldDB" id="A0AAC9RP97"/>
<feature type="domain" description="Topo IA-type catalytic" evidence="11">
    <location>
        <begin position="167"/>
        <end position="598"/>
    </location>
</feature>
<proteinExistence type="inferred from homology"/>
<dbReference type="SMART" id="SM00436">
    <property type="entry name" value="TOP1Bc"/>
    <property type="match status" value="1"/>
</dbReference>
<evidence type="ECO:0000313" key="15">
    <source>
        <dbReference type="Proteomes" id="UP000192478"/>
    </source>
</evidence>
<dbReference type="Proteomes" id="UP000192478">
    <property type="component" value="Chromosome"/>
</dbReference>
<evidence type="ECO:0000256" key="1">
    <source>
        <dbReference type="ARBA" id="ARBA00000213"/>
    </source>
</evidence>
<dbReference type="RefSeq" id="WP_070963654.1">
    <property type="nucleotide sequence ID" value="NZ_CP017603.1"/>
</dbReference>
<dbReference type="CDD" id="cd01028">
    <property type="entry name" value="TOPRIM_TopoIA"/>
    <property type="match status" value="1"/>
</dbReference>
<name>A0AAC9RP97_9CLOT</name>
<dbReference type="Gene3D" id="1.10.460.10">
    <property type="entry name" value="Topoisomerase I, domain 2"/>
    <property type="match status" value="1"/>
</dbReference>
<organism evidence="13 15">
    <name type="scientific">Clostridium formicaceticum</name>
    <dbReference type="NCBI Taxonomy" id="1497"/>
    <lineage>
        <taxon>Bacteria</taxon>
        <taxon>Bacillati</taxon>
        <taxon>Bacillota</taxon>
        <taxon>Clostridia</taxon>
        <taxon>Eubacteriales</taxon>
        <taxon>Clostridiaceae</taxon>
        <taxon>Clostridium</taxon>
    </lineage>
</organism>
<dbReference type="InterPro" id="IPR013826">
    <property type="entry name" value="Topo_IA_cen_sub3"/>
</dbReference>
<evidence type="ECO:0000256" key="2">
    <source>
        <dbReference type="ARBA" id="ARBA00009446"/>
    </source>
</evidence>
<dbReference type="Proteomes" id="UP000177894">
    <property type="component" value="Chromosome"/>
</dbReference>
<comment type="similarity">
    <text evidence="2">Belongs to the type IA topoisomerase family.</text>
</comment>
<dbReference type="Gene3D" id="1.10.290.10">
    <property type="entry name" value="Topoisomerase I, domain 4"/>
    <property type="match status" value="1"/>
</dbReference>
<evidence type="ECO:0000256" key="3">
    <source>
        <dbReference type="ARBA" id="ARBA00012891"/>
    </source>
</evidence>
<evidence type="ECO:0000256" key="6">
    <source>
        <dbReference type="ARBA" id="ARBA00023235"/>
    </source>
</evidence>
<dbReference type="SMART" id="SM00493">
    <property type="entry name" value="TOPRIM"/>
    <property type="match status" value="1"/>
</dbReference>
<keyword evidence="14" id="KW-1185">Reference proteome</keyword>
<dbReference type="InterPro" id="IPR013825">
    <property type="entry name" value="Topo_IA_cen_sub2"/>
</dbReference>
<evidence type="ECO:0000256" key="4">
    <source>
        <dbReference type="ARBA" id="ARBA00023029"/>
    </source>
</evidence>
<dbReference type="EC" id="5.6.2.1" evidence="3"/>
<dbReference type="PROSITE" id="PS52039">
    <property type="entry name" value="TOPO_IA_2"/>
    <property type="match status" value="1"/>
</dbReference>
<dbReference type="InterPro" id="IPR013497">
    <property type="entry name" value="Topo_IA_cen"/>
</dbReference>
<evidence type="ECO:0000256" key="8">
    <source>
        <dbReference type="ARBA" id="ARBA00031985"/>
    </source>
</evidence>